<dbReference type="Proteomes" id="UP000828390">
    <property type="component" value="Unassembled WGS sequence"/>
</dbReference>
<feature type="region of interest" description="Disordered" evidence="1">
    <location>
        <begin position="1"/>
        <end position="21"/>
    </location>
</feature>
<proteinExistence type="predicted"/>
<dbReference type="EMBL" id="JAIWYP010000005">
    <property type="protein sequence ID" value="KAH3828737.1"/>
    <property type="molecule type" value="Genomic_DNA"/>
</dbReference>
<keyword evidence="3" id="KW-1185">Reference proteome</keyword>
<accession>A0A9D4HBI2</accession>
<gene>
    <name evidence="2" type="ORF">DPMN_130719</name>
</gene>
<name>A0A9D4HBI2_DREPO</name>
<evidence type="ECO:0000256" key="1">
    <source>
        <dbReference type="SAM" id="MobiDB-lite"/>
    </source>
</evidence>
<dbReference type="AlphaFoldDB" id="A0A9D4HBI2"/>
<organism evidence="2 3">
    <name type="scientific">Dreissena polymorpha</name>
    <name type="common">Zebra mussel</name>
    <name type="synonym">Mytilus polymorpha</name>
    <dbReference type="NCBI Taxonomy" id="45954"/>
    <lineage>
        <taxon>Eukaryota</taxon>
        <taxon>Metazoa</taxon>
        <taxon>Spiralia</taxon>
        <taxon>Lophotrochozoa</taxon>
        <taxon>Mollusca</taxon>
        <taxon>Bivalvia</taxon>
        <taxon>Autobranchia</taxon>
        <taxon>Heteroconchia</taxon>
        <taxon>Euheterodonta</taxon>
        <taxon>Imparidentia</taxon>
        <taxon>Neoheterodontei</taxon>
        <taxon>Myida</taxon>
        <taxon>Dreissenoidea</taxon>
        <taxon>Dreissenidae</taxon>
        <taxon>Dreissena</taxon>
    </lineage>
</organism>
<reference evidence="2" key="1">
    <citation type="journal article" date="2019" name="bioRxiv">
        <title>The Genome of the Zebra Mussel, Dreissena polymorpha: A Resource for Invasive Species Research.</title>
        <authorList>
            <person name="McCartney M.A."/>
            <person name="Auch B."/>
            <person name="Kono T."/>
            <person name="Mallez S."/>
            <person name="Zhang Y."/>
            <person name="Obille A."/>
            <person name="Becker A."/>
            <person name="Abrahante J.E."/>
            <person name="Garbe J."/>
            <person name="Badalamenti J.P."/>
            <person name="Herman A."/>
            <person name="Mangelson H."/>
            <person name="Liachko I."/>
            <person name="Sullivan S."/>
            <person name="Sone E.D."/>
            <person name="Koren S."/>
            <person name="Silverstein K.A.T."/>
            <person name="Beckman K.B."/>
            <person name="Gohl D.M."/>
        </authorList>
    </citation>
    <scope>NUCLEOTIDE SEQUENCE</scope>
    <source>
        <strain evidence="2">Duluth1</strain>
        <tissue evidence="2">Whole animal</tissue>
    </source>
</reference>
<comment type="caution">
    <text evidence="2">The sequence shown here is derived from an EMBL/GenBank/DDBJ whole genome shotgun (WGS) entry which is preliminary data.</text>
</comment>
<reference evidence="2" key="2">
    <citation type="submission" date="2020-11" db="EMBL/GenBank/DDBJ databases">
        <authorList>
            <person name="McCartney M.A."/>
            <person name="Auch B."/>
            <person name="Kono T."/>
            <person name="Mallez S."/>
            <person name="Becker A."/>
            <person name="Gohl D.M."/>
            <person name="Silverstein K.A.T."/>
            <person name="Koren S."/>
            <person name="Bechman K.B."/>
            <person name="Herman A."/>
            <person name="Abrahante J.E."/>
            <person name="Garbe J."/>
        </authorList>
    </citation>
    <scope>NUCLEOTIDE SEQUENCE</scope>
    <source>
        <strain evidence="2">Duluth1</strain>
        <tissue evidence="2">Whole animal</tissue>
    </source>
</reference>
<evidence type="ECO:0000313" key="3">
    <source>
        <dbReference type="Proteomes" id="UP000828390"/>
    </source>
</evidence>
<protein>
    <submittedName>
        <fullName evidence="2">Uncharacterized protein</fullName>
    </submittedName>
</protein>
<evidence type="ECO:0000313" key="2">
    <source>
        <dbReference type="EMBL" id="KAH3828737.1"/>
    </source>
</evidence>
<sequence length="69" mass="7494">MKFANVGATRGHDSCTSQGHNRYGTTVRIKQIVCTACKRNEQGLSGIKSIKEIAVKEVVVFGANLTRIT</sequence>